<dbReference type="Pfam" id="PF11104">
    <property type="entry name" value="PilM_2"/>
    <property type="match status" value="1"/>
</dbReference>
<reference evidence="1 2" key="1">
    <citation type="submission" date="2015-11" db="EMBL/GenBank/DDBJ databases">
        <authorList>
            <person name="Zhang Y."/>
            <person name="Guo Z."/>
        </authorList>
    </citation>
    <scope>NUCLEOTIDE SEQUENCE [LARGE SCALE GENOMIC DNA]</scope>
    <source>
        <strain evidence="1 2">KCTC 32221</strain>
    </source>
</reference>
<evidence type="ECO:0008006" key="3">
    <source>
        <dbReference type="Google" id="ProtNLM"/>
    </source>
</evidence>
<evidence type="ECO:0000313" key="2">
    <source>
        <dbReference type="Proteomes" id="UP000065641"/>
    </source>
</evidence>
<protein>
    <recommendedName>
        <fullName evidence="3">Pilus assembly protein PilM</fullName>
    </recommendedName>
</protein>
<dbReference type="Proteomes" id="UP000065641">
    <property type="component" value="Chromosome"/>
</dbReference>
<dbReference type="STRING" id="1249552.PS2015_2686"/>
<dbReference type="EMBL" id="CP013189">
    <property type="protein sequence ID" value="ALO47318.1"/>
    <property type="molecule type" value="Genomic_DNA"/>
</dbReference>
<organism evidence="1 2">
    <name type="scientific">Pseudohongiella spirulinae</name>
    <dbReference type="NCBI Taxonomy" id="1249552"/>
    <lineage>
        <taxon>Bacteria</taxon>
        <taxon>Pseudomonadati</taxon>
        <taxon>Pseudomonadota</taxon>
        <taxon>Gammaproteobacteria</taxon>
        <taxon>Pseudomonadales</taxon>
        <taxon>Pseudohongiellaceae</taxon>
        <taxon>Pseudohongiella</taxon>
    </lineage>
</organism>
<evidence type="ECO:0000313" key="1">
    <source>
        <dbReference type="EMBL" id="ALO47318.1"/>
    </source>
</evidence>
<dbReference type="AlphaFoldDB" id="A0A0S2KG64"/>
<dbReference type="Gene3D" id="3.30.1490.300">
    <property type="match status" value="1"/>
</dbReference>
<gene>
    <name evidence="1" type="ORF">PS2015_2686</name>
</gene>
<dbReference type="KEGG" id="pspi:PS2015_2686"/>
<dbReference type="Gene3D" id="3.30.420.40">
    <property type="match status" value="2"/>
</dbReference>
<dbReference type="RefSeq" id="WP_058022717.1">
    <property type="nucleotide sequence ID" value="NZ_CP013189.1"/>
</dbReference>
<dbReference type="InterPro" id="IPR005883">
    <property type="entry name" value="PilM"/>
</dbReference>
<accession>A0A0S2KG64</accession>
<sequence>MLGLEISDSAVRAVAAVQRKQGWQCLATSEMAKIDGAEFEVGTAIKQCVSEILPILPRKRQSLVVTLSAGHIHAQKVSVPGALDDREVLAYLSAPGVLDCLPESPALFSLDFVRTRLQQSSDHCDLLVFAARRAEIERQFQYFSGLPWAPAVVDCEAIALQRAFAWQCRSELPDIFLHCRSDSVSLHVFDSMSLVFSRQFPVAGSVVSPLDVKRALQVLSVTATLPAEPSIAVSGDYGSKAALGNLLQGLGLQTVFFPDPRHAVAAGAAIRKGINGSERSYVD</sequence>
<name>A0A0S2KG64_9GAMM</name>
<keyword evidence="2" id="KW-1185">Reference proteome</keyword>
<proteinExistence type="predicted"/>